<dbReference type="OrthoDB" id="674058at2"/>
<evidence type="ECO:0008006" key="3">
    <source>
        <dbReference type="Google" id="ProtNLM"/>
    </source>
</evidence>
<dbReference type="PROSITE" id="PS51257">
    <property type="entry name" value="PROKAR_LIPOPROTEIN"/>
    <property type="match status" value="1"/>
</dbReference>
<proteinExistence type="predicted"/>
<dbReference type="AlphaFoldDB" id="A0A437MSC7"/>
<keyword evidence="2" id="KW-1185">Reference proteome</keyword>
<sequence>MKLRYIILLLVIAFVGCKKDETNPPEDFQTKASGNWAITKVSYYYADDNEESLYSDEFTPNSSVTFSGDNSVAITDTNGVAKTYTYVAATRYDRDAEIYYYETTVRDLFTNYFAGKNGSDGPYKVKFADNNTMLWNVEVSNPQYNVPGSSAAKPSHAGYFYITFKRK</sequence>
<organism evidence="1 2">
    <name type="scientific">Mucilaginibacter limnophilus</name>
    <dbReference type="NCBI Taxonomy" id="1932778"/>
    <lineage>
        <taxon>Bacteria</taxon>
        <taxon>Pseudomonadati</taxon>
        <taxon>Bacteroidota</taxon>
        <taxon>Sphingobacteriia</taxon>
        <taxon>Sphingobacteriales</taxon>
        <taxon>Sphingobacteriaceae</taxon>
        <taxon>Mucilaginibacter</taxon>
    </lineage>
</organism>
<evidence type="ECO:0000313" key="2">
    <source>
        <dbReference type="Proteomes" id="UP000282759"/>
    </source>
</evidence>
<accession>A0A437MSC7</accession>
<dbReference type="EMBL" id="SACK01000004">
    <property type="protein sequence ID" value="RVU00527.1"/>
    <property type="molecule type" value="Genomic_DNA"/>
</dbReference>
<evidence type="ECO:0000313" key="1">
    <source>
        <dbReference type="EMBL" id="RVU00527.1"/>
    </source>
</evidence>
<gene>
    <name evidence="1" type="ORF">EOD41_11020</name>
</gene>
<protein>
    <recommendedName>
        <fullName evidence="3">Lipocalin-like domain-containing protein</fullName>
    </recommendedName>
</protein>
<name>A0A437MSC7_9SPHI</name>
<dbReference type="Proteomes" id="UP000282759">
    <property type="component" value="Unassembled WGS sequence"/>
</dbReference>
<dbReference type="RefSeq" id="WP_127704868.1">
    <property type="nucleotide sequence ID" value="NZ_SACK01000004.1"/>
</dbReference>
<comment type="caution">
    <text evidence="1">The sequence shown here is derived from an EMBL/GenBank/DDBJ whole genome shotgun (WGS) entry which is preliminary data.</text>
</comment>
<reference evidence="1 2" key="1">
    <citation type="submission" date="2019-01" db="EMBL/GenBank/DDBJ databases">
        <authorList>
            <person name="Chen W.-M."/>
        </authorList>
    </citation>
    <scope>NUCLEOTIDE SEQUENCE [LARGE SCALE GENOMIC DNA]</scope>
    <source>
        <strain evidence="1 2">YBJ-36</strain>
    </source>
</reference>